<dbReference type="GO" id="GO:0005615">
    <property type="term" value="C:extracellular space"/>
    <property type="evidence" value="ECO:0007669"/>
    <property type="project" value="TreeGrafter"/>
</dbReference>
<name>A0AAD1RQ46_PELCU</name>
<dbReference type="SUPFAM" id="SSF54452">
    <property type="entry name" value="MHC antigen-recognition domain"/>
    <property type="match status" value="1"/>
</dbReference>
<dbReference type="InterPro" id="IPR050208">
    <property type="entry name" value="MHC_class-I_related"/>
</dbReference>
<keyword evidence="1" id="KW-0325">Glycoprotein</keyword>
<dbReference type="InterPro" id="IPR011162">
    <property type="entry name" value="MHC_I/II-like_Ag-recog"/>
</dbReference>
<sequence length="127" mass="14334">MCLSVSGLSLSDMYLSVSGHSLQYYYTGVSAPGHGLPVFSIVGYVDGRQIMNSNSDTGRAVPVAPWMNREGQEYWESETNNLKATEPVFKNNVRTAMQRFNQTGDIEFGKQTLRHITKVPEYYDRFP</sequence>
<evidence type="ECO:0000256" key="1">
    <source>
        <dbReference type="ARBA" id="ARBA00023180"/>
    </source>
</evidence>
<dbReference type="EMBL" id="OW240914">
    <property type="protein sequence ID" value="CAH2276000.1"/>
    <property type="molecule type" value="Genomic_DNA"/>
</dbReference>
<dbReference type="GO" id="GO:0006955">
    <property type="term" value="P:immune response"/>
    <property type="evidence" value="ECO:0007669"/>
    <property type="project" value="TreeGrafter"/>
</dbReference>
<accession>A0AAD1RQ46</accession>
<proteinExistence type="predicted"/>
<organism evidence="3 4">
    <name type="scientific">Pelobates cultripes</name>
    <name type="common">Western spadefoot toad</name>
    <dbReference type="NCBI Taxonomy" id="61616"/>
    <lineage>
        <taxon>Eukaryota</taxon>
        <taxon>Metazoa</taxon>
        <taxon>Chordata</taxon>
        <taxon>Craniata</taxon>
        <taxon>Vertebrata</taxon>
        <taxon>Euteleostomi</taxon>
        <taxon>Amphibia</taxon>
        <taxon>Batrachia</taxon>
        <taxon>Anura</taxon>
        <taxon>Pelobatoidea</taxon>
        <taxon>Pelobatidae</taxon>
        <taxon>Pelobates</taxon>
    </lineage>
</organism>
<dbReference type="Gene3D" id="3.30.500.10">
    <property type="entry name" value="MHC class I-like antigen recognition-like"/>
    <property type="match status" value="1"/>
</dbReference>
<evidence type="ECO:0000313" key="4">
    <source>
        <dbReference type="Proteomes" id="UP001295444"/>
    </source>
</evidence>
<dbReference type="Pfam" id="PF00129">
    <property type="entry name" value="MHC_I"/>
    <property type="match status" value="1"/>
</dbReference>
<dbReference type="PANTHER" id="PTHR16675:SF286">
    <property type="entry name" value="MHC CLASS I ANTIGEN"/>
    <property type="match status" value="1"/>
</dbReference>
<reference evidence="3" key="1">
    <citation type="submission" date="2022-03" db="EMBL/GenBank/DDBJ databases">
        <authorList>
            <person name="Alioto T."/>
            <person name="Alioto T."/>
            <person name="Gomez Garrido J."/>
        </authorList>
    </citation>
    <scope>NUCLEOTIDE SEQUENCE</scope>
</reference>
<evidence type="ECO:0000313" key="3">
    <source>
        <dbReference type="EMBL" id="CAH2276000.1"/>
    </source>
</evidence>
<dbReference type="Proteomes" id="UP001295444">
    <property type="component" value="Chromosome 03"/>
</dbReference>
<keyword evidence="4" id="KW-1185">Reference proteome</keyword>
<dbReference type="InterPro" id="IPR037055">
    <property type="entry name" value="MHC_I-like_Ag-recog_sf"/>
</dbReference>
<gene>
    <name evidence="3" type="ORF">PECUL_23A001159</name>
</gene>
<dbReference type="GO" id="GO:0009897">
    <property type="term" value="C:external side of plasma membrane"/>
    <property type="evidence" value="ECO:0007669"/>
    <property type="project" value="TreeGrafter"/>
</dbReference>
<dbReference type="InterPro" id="IPR011161">
    <property type="entry name" value="MHC_I-like_Ag-recog"/>
</dbReference>
<dbReference type="PANTHER" id="PTHR16675">
    <property type="entry name" value="MHC CLASS I-RELATED"/>
    <property type="match status" value="1"/>
</dbReference>
<evidence type="ECO:0000259" key="2">
    <source>
        <dbReference type="Pfam" id="PF00129"/>
    </source>
</evidence>
<dbReference type="AlphaFoldDB" id="A0AAD1RQ46"/>
<feature type="domain" description="MHC class I-like antigen recognition-like" evidence="2">
    <location>
        <begin position="20"/>
        <end position="111"/>
    </location>
</feature>
<protein>
    <submittedName>
        <fullName evidence="3">MHC class Ia alpha antigen</fullName>
    </submittedName>
</protein>